<proteinExistence type="predicted"/>
<reference evidence="2" key="2">
    <citation type="submission" date="2020-09" db="EMBL/GenBank/DDBJ databases">
        <authorList>
            <person name="Sun Q."/>
            <person name="Kim S."/>
        </authorList>
    </citation>
    <scope>NUCLEOTIDE SEQUENCE</scope>
    <source>
        <strain evidence="2">KCTC 23430</strain>
    </source>
</reference>
<feature type="signal peptide" evidence="1">
    <location>
        <begin position="1"/>
        <end position="26"/>
    </location>
</feature>
<comment type="caution">
    <text evidence="2">The sequence shown here is derived from an EMBL/GenBank/DDBJ whole genome shotgun (WGS) entry which is preliminary data.</text>
</comment>
<dbReference type="RefSeq" id="WP_189477819.1">
    <property type="nucleotide sequence ID" value="NZ_BMYM01000002.1"/>
</dbReference>
<keyword evidence="1" id="KW-0732">Signal</keyword>
<sequence length="398" mass="44696">MSRVQRRTVRFVSTIVALLMCSTAIAQQPDRYYVEPPESVEDLPLCNPDSTQRAQDIERLVASGTEKDYAIAAILSKTDFLSRPYYLMRQHVPDYPCIHGAPLDQSTAEILTQFRTAHPKSLTAWSLINAYCEAPISQYQHCVESQAKARRDYPEMTAQTEQMGPVPSACTLESNPAARDKLCNGSEAESWQRLDHDNLLPIVRLMDDAIEDEADERLKEYLLVAASAPLASTRQIHLPYAVFSSGLWPFTSETEKRAQTDDPIWISNRDVLWLASPPTSWNGLFIACAEYPLQSPEYRDACLSIAQTLRESRDYLVLNTTGSALERIVFELEDNEEVQALKEAKEAKEDLLELSRCAQVDSIETLADVADWYGEVAAVGELRAISARCEANRAREAK</sequence>
<name>A0A919CL08_9GAMM</name>
<evidence type="ECO:0000313" key="3">
    <source>
        <dbReference type="Proteomes" id="UP000644693"/>
    </source>
</evidence>
<gene>
    <name evidence="2" type="ORF">GCM10007053_21660</name>
</gene>
<keyword evidence="3" id="KW-1185">Reference proteome</keyword>
<dbReference type="AlphaFoldDB" id="A0A919CL08"/>
<evidence type="ECO:0000313" key="2">
    <source>
        <dbReference type="EMBL" id="GHD35119.1"/>
    </source>
</evidence>
<dbReference type="EMBL" id="BMYM01000002">
    <property type="protein sequence ID" value="GHD35119.1"/>
    <property type="molecule type" value="Genomic_DNA"/>
</dbReference>
<organism evidence="2 3">
    <name type="scientific">Parahalioglobus pacificus</name>
    <dbReference type="NCBI Taxonomy" id="930806"/>
    <lineage>
        <taxon>Bacteria</taxon>
        <taxon>Pseudomonadati</taxon>
        <taxon>Pseudomonadota</taxon>
        <taxon>Gammaproteobacteria</taxon>
        <taxon>Cellvibrionales</taxon>
        <taxon>Halieaceae</taxon>
        <taxon>Parahalioglobus</taxon>
    </lineage>
</organism>
<reference evidence="2" key="1">
    <citation type="journal article" date="2014" name="Int. J. Syst. Evol. Microbiol.">
        <title>Complete genome sequence of Corynebacterium casei LMG S-19264T (=DSM 44701T), isolated from a smear-ripened cheese.</title>
        <authorList>
            <consortium name="US DOE Joint Genome Institute (JGI-PGF)"/>
            <person name="Walter F."/>
            <person name="Albersmeier A."/>
            <person name="Kalinowski J."/>
            <person name="Ruckert C."/>
        </authorList>
    </citation>
    <scope>NUCLEOTIDE SEQUENCE</scope>
    <source>
        <strain evidence="2">KCTC 23430</strain>
    </source>
</reference>
<evidence type="ECO:0000256" key="1">
    <source>
        <dbReference type="SAM" id="SignalP"/>
    </source>
</evidence>
<accession>A0A919CL08</accession>
<dbReference type="Proteomes" id="UP000644693">
    <property type="component" value="Unassembled WGS sequence"/>
</dbReference>
<evidence type="ECO:0008006" key="4">
    <source>
        <dbReference type="Google" id="ProtNLM"/>
    </source>
</evidence>
<feature type="chain" id="PRO_5037274343" description="Secreted protein" evidence="1">
    <location>
        <begin position="27"/>
        <end position="398"/>
    </location>
</feature>
<protein>
    <recommendedName>
        <fullName evidence="4">Secreted protein</fullName>
    </recommendedName>
</protein>